<dbReference type="Pfam" id="PF09851">
    <property type="entry name" value="SHOCT"/>
    <property type="match status" value="1"/>
</dbReference>
<evidence type="ECO:0000256" key="5">
    <source>
        <dbReference type="ARBA" id="ARBA00023136"/>
    </source>
</evidence>
<sequence length="136" mass="15556">MSKNLILAYDYPLLGAFWTMLWIFMWVLWLFLLFRVIGDIFRDDSMGGWGKTGWLLFVILLPFLGIFVYLIARGRDMGKREQEHAMAQRASFDTYIKETAGGTSHADELAKLSDLKNKGAITEAEFQQAKQKVLAA</sequence>
<keyword evidence="4 6" id="KW-1133">Transmembrane helix</keyword>
<dbReference type="Pfam" id="PF13396">
    <property type="entry name" value="PLDc_N"/>
    <property type="match status" value="1"/>
</dbReference>
<dbReference type="RefSeq" id="WP_369260161.1">
    <property type="nucleotide sequence ID" value="NZ_CP163440.1"/>
</dbReference>
<dbReference type="InterPro" id="IPR018649">
    <property type="entry name" value="SHOCT"/>
</dbReference>
<evidence type="ECO:0000256" key="1">
    <source>
        <dbReference type="ARBA" id="ARBA00004651"/>
    </source>
</evidence>
<evidence type="ECO:0000313" key="9">
    <source>
        <dbReference type="EMBL" id="XDQ63322.1"/>
    </source>
</evidence>
<evidence type="ECO:0000256" key="3">
    <source>
        <dbReference type="ARBA" id="ARBA00022692"/>
    </source>
</evidence>
<feature type="domain" description="SHOCT" evidence="7">
    <location>
        <begin position="107"/>
        <end position="134"/>
    </location>
</feature>
<proteinExistence type="predicted"/>
<gene>
    <name evidence="9" type="ORF">AB5J50_22245</name>
</gene>
<feature type="transmembrane region" description="Helical" evidence="6">
    <location>
        <begin position="12"/>
        <end position="34"/>
    </location>
</feature>
<feature type="transmembrane region" description="Helical" evidence="6">
    <location>
        <begin position="54"/>
        <end position="72"/>
    </location>
</feature>
<comment type="subcellular location">
    <subcellularLocation>
        <location evidence="1">Cell membrane</location>
        <topology evidence="1">Multi-pass membrane protein</topology>
    </subcellularLocation>
</comment>
<keyword evidence="2" id="KW-1003">Cell membrane</keyword>
<evidence type="ECO:0000256" key="4">
    <source>
        <dbReference type="ARBA" id="ARBA00022989"/>
    </source>
</evidence>
<evidence type="ECO:0000256" key="2">
    <source>
        <dbReference type="ARBA" id="ARBA00022475"/>
    </source>
</evidence>
<reference evidence="9" key="1">
    <citation type="submission" date="2024-07" db="EMBL/GenBank/DDBJ databases">
        <authorList>
            <person name="Yu S.T."/>
        </authorList>
    </citation>
    <scope>NUCLEOTIDE SEQUENCE</scope>
    <source>
        <strain evidence="9">R35</strain>
    </source>
</reference>
<accession>A0AB39SA51</accession>
<keyword evidence="5 6" id="KW-0472">Membrane</keyword>
<name>A0AB39SA51_9ACTN</name>
<feature type="domain" description="Cardiolipin synthase N-terminal" evidence="8">
    <location>
        <begin position="27"/>
        <end position="73"/>
    </location>
</feature>
<evidence type="ECO:0000259" key="7">
    <source>
        <dbReference type="Pfam" id="PF09851"/>
    </source>
</evidence>
<dbReference type="InterPro" id="IPR027379">
    <property type="entry name" value="CLS_N"/>
</dbReference>
<evidence type="ECO:0000259" key="8">
    <source>
        <dbReference type="Pfam" id="PF13396"/>
    </source>
</evidence>
<evidence type="ECO:0000256" key="6">
    <source>
        <dbReference type="SAM" id="Phobius"/>
    </source>
</evidence>
<protein>
    <submittedName>
        <fullName evidence="9">SHOCT domain-containing protein</fullName>
    </submittedName>
</protein>
<dbReference type="GO" id="GO:0005886">
    <property type="term" value="C:plasma membrane"/>
    <property type="evidence" value="ECO:0007669"/>
    <property type="project" value="UniProtKB-SubCell"/>
</dbReference>
<keyword evidence="3 6" id="KW-0812">Transmembrane</keyword>
<dbReference type="AlphaFoldDB" id="A0AB39SA51"/>
<dbReference type="EMBL" id="CP163440">
    <property type="protein sequence ID" value="XDQ63322.1"/>
    <property type="molecule type" value="Genomic_DNA"/>
</dbReference>
<organism evidence="9">
    <name type="scientific">Streptomyces sp. R35</name>
    <dbReference type="NCBI Taxonomy" id="3238630"/>
    <lineage>
        <taxon>Bacteria</taxon>
        <taxon>Bacillati</taxon>
        <taxon>Actinomycetota</taxon>
        <taxon>Actinomycetes</taxon>
        <taxon>Kitasatosporales</taxon>
        <taxon>Streptomycetaceae</taxon>
        <taxon>Streptomyces</taxon>
    </lineage>
</organism>